<evidence type="ECO:0000259" key="1">
    <source>
        <dbReference type="Pfam" id="PF01814"/>
    </source>
</evidence>
<feature type="domain" description="Hemerythrin-like" evidence="1">
    <location>
        <begin position="41"/>
        <end position="164"/>
    </location>
</feature>
<dbReference type="AlphaFoldDB" id="A0AA40CT06"/>
<evidence type="ECO:0000313" key="2">
    <source>
        <dbReference type="EMBL" id="KAK0649582.1"/>
    </source>
</evidence>
<dbReference type="Pfam" id="PF01814">
    <property type="entry name" value="Hemerythrin"/>
    <property type="match status" value="1"/>
</dbReference>
<dbReference type="PANTHER" id="PTHR38048:SF2">
    <property type="entry name" value="HEMERYTHRIN-LIKE DOMAIN-CONTAINING PROTEIN"/>
    <property type="match status" value="1"/>
</dbReference>
<organism evidence="2 3">
    <name type="scientific">Cercophora newfieldiana</name>
    <dbReference type="NCBI Taxonomy" id="92897"/>
    <lineage>
        <taxon>Eukaryota</taxon>
        <taxon>Fungi</taxon>
        <taxon>Dikarya</taxon>
        <taxon>Ascomycota</taxon>
        <taxon>Pezizomycotina</taxon>
        <taxon>Sordariomycetes</taxon>
        <taxon>Sordariomycetidae</taxon>
        <taxon>Sordariales</taxon>
        <taxon>Lasiosphaeriaceae</taxon>
        <taxon>Cercophora</taxon>
    </lineage>
</organism>
<name>A0AA40CT06_9PEZI</name>
<proteinExistence type="predicted"/>
<gene>
    <name evidence="2" type="ORF">B0T16DRAFT_350452</name>
</gene>
<dbReference type="InterPro" id="IPR012312">
    <property type="entry name" value="Hemerythrin-like"/>
</dbReference>
<dbReference type="Gene3D" id="1.20.120.520">
    <property type="entry name" value="nmb1532 protein domain like"/>
    <property type="match status" value="1"/>
</dbReference>
<dbReference type="EMBL" id="JAULSV010000003">
    <property type="protein sequence ID" value="KAK0649582.1"/>
    <property type="molecule type" value="Genomic_DNA"/>
</dbReference>
<comment type="caution">
    <text evidence="2">The sequence shown here is derived from an EMBL/GenBank/DDBJ whole genome shotgun (WGS) entry which is preliminary data.</text>
</comment>
<sequence length="259" mass="29041">MPSPIYADHPFKMMATPTHTKSQNSSAGEPDIFDALASDMTLIHNVIGRGLNSITLQAPHILPADQKSFLSYIRAWHQLVRVHHKNEETDFFPAVEAMAGEKGIMDGNVEQHHAFEGGLEKFREYIDRVERGEEEYDGGKVVRLIEGFGGVLMRHLEDEIETLLGLRRFGEGKMAGILEKTAEEAEKGMKEVGFGGMVWIWAHLDVEFEGGRWVDWPPAPGPMKFLVANVFWRVYGGMAKFGAVDSQGRMRPLYALGKQ</sequence>
<dbReference type="InterPro" id="IPR053206">
    <property type="entry name" value="Dimeric_xanthone_biosynth"/>
</dbReference>
<accession>A0AA40CT06</accession>
<protein>
    <recommendedName>
        <fullName evidence="1">Hemerythrin-like domain-containing protein</fullName>
    </recommendedName>
</protein>
<keyword evidence="3" id="KW-1185">Reference proteome</keyword>
<dbReference type="Proteomes" id="UP001174936">
    <property type="component" value="Unassembled WGS sequence"/>
</dbReference>
<evidence type="ECO:0000313" key="3">
    <source>
        <dbReference type="Proteomes" id="UP001174936"/>
    </source>
</evidence>
<dbReference type="CDD" id="cd12108">
    <property type="entry name" value="Hr-like"/>
    <property type="match status" value="1"/>
</dbReference>
<dbReference type="PANTHER" id="PTHR38048">
    <property type="entry name" value="EXPRESSED PROTEIN"/>
    <property type="match status" value="1"/>
</dbReference>
<reference evidence="2" key="1">
    <citation type="submission" date="2023-06" db="EMBL/GenBank/DDBJ databases">
        <title>Genome-scale phylogeny and comparative genomics of the fungal order Sordariales.</title>
        <authorList>
            <consortium name="Lawrence Berkeley National Laboratory"/>
            <person name="Hensen N."/>
            <person name="Bonometti L."/>
            <person name="Westerberg I."/>
            <person name="Brannstrom I.O."/>
            <person name="Guillou S."/>
            <person name="Cros-Aarteil S."/>
            <person name="Calhoun S."/>
            <person name="Haridas S."/>
            <person name="Kuo A."/>
            <person name="Mondo S."/>
            <person name="Pangilinan J."/>
            <person name="Riley R."/>
            <person name="Labutti K."/>
            <person name="Andreopoulos B."/>
            <person name="Lipzen A."/>
            <person name="Chen C."/>
            <person name="Yanf M."/>
            <person name="Daum C."/>
            <person name="Ng V."/>
            <person name="Clum A."/>
            <person name="Steindorff A."/>
            <person name="Ohm R."/>
            <person name="Martin F."/>
            <person name="Silar P."/>
            <person name="Natvig D."/>
            <person name="Lalanne C."/>
            <person name="Gautier V."/>
            <person name="Ament-Velasquez S.L."/>
            <person name="Kruys A."/>
            <person name="Hutchinson M.I."/>
            <person name="Powell A.J."/>
            <person name="Barry K."/>
            <person name="Miller A.N."/>
            <person name="Grigoriev I.V."/>
            <person name="Debuchy R."/>
            <person name="Gladieux P."/>
            <person name="Thoren M.H."/>
            <person name="Johannesson H."/>
        </authorList>
    </citation>
    <scope>NUCLEOTIDE SEQUENCE</scope>
    <source>
        <strain evidence="2">SMH2532-1</strain>
    </source>
</reference>